<dbReference type="Proteomes" id="UP001487740">
    <property type="component" value="Unassembled WGS sequence"/>
</dbReference>
<sequence>MSDSCPAQWVPMGAKSKIKIWTVPYPSPFPVPDLNHAVQPFRSSPRPPKGLAKMQWKLPASATVVV</sequence>
<reference evidence="1 2" key="1">
    <citation type="submission" date="2023-03" db="EMBL/GenBank/DDBJ databases">
        <title>High-quality genome of Scylla paramamosain provides insights in environmental adaptation.</title>
        <authorList>
            <person name="Zhang L."/>
        </authorList>
    </citation>
    <scope>NUCLEOTIDE SEQUENCE [LARGE SCALE GENOMIC DNA]</scope>
    <source>
        <strain evidence="1">LZ_2023a</strain>
        <tissue evidence="1">Muscle</tissue>
    </source>
</reference>
<evidence type="ECO:0000313" key="1">
    <source>
        <dbReference type="EMBL" id="KAK8378188.1"/>
    </source>
</evidence>
<dbReference type="AlphaFoldDB" id="A0AAW0SSY0"/>
<keyword evidence="2" id="KW-1185">Reference proteome</keyword>
<proteinExistence type="predicted"/>
<dbReference type="EMBL" id="JARAKH010000046">
    <property type="protein sequence ID" value="KAK8378188.1"/>
    <property type="molecule type" value="Genomic_DNA"/>
</dbReference>
<accession>A0AAW0SSY0</accession>
<comment type="caution">
    <text evidence="1">The sequence shown here is derived from an EMBL/GenBank/DDBJ whole genome shotgun (WGS) entry which is preliminary data.</text>
</comment>
<protein>
    <submittedName>
        <fullName evidence="1">Uncharacterized protein</fullName>
    </submittedName>
</protein>
<name>A0AAW0SSY0_SCYPA</name>
<gene>
    <name evidence="1" type="ORF">O3P69_018868</name>
</gene>
<organism evidence="1 2">
    <name type="scientific">Scylla paramamosain</name>
    <name type="common">Mud crab</name>
    <dbReference type="NCBI Taxonomy" id="85552"/>
    <lineage>
        <taxon>Eukaryota</taxon>
        <taxon>Metazoa</taxon>
        <taxon>Ecdysozoa</taxon>
        <taxon>Arthropoda</taxon>
        <taxon>Crustacea</taxon>
        <taxon>Multicrustacea</taxon>
        <taxon>Malacostraca</taxon>
        <taxon>Eumalacostraca</taxon>
        <taxon>Eucarida</taxon>
        <taxon>Decapoda</taxon>
        <taxon>Pleocyemata</taxon>
        <taxon>Brachyura</taxon>
        <taxon>Eubrachyura</taxon>
        <taxon>Portunoidea</taxon>
        <taxon>Portunidae</taxon>
        <taxon>Portuninae</taxon>
        <taxon>Scylla</taxon>
    </lineage>
</organism>
<evidence type="ECO:0000313" key="2">
    <source>
        <dbReference type="Proteomes" id="UP001487740"/>
    </source>
</evidence>